<sequence length="68" mass="8277">MSSSTESEMPPSFPNVLPANRLEDELMRWYHEVIWAHNQRLKAGFRYESLKEYITRTYQKEHFNIFLL</sequence>
<organism evidence="1 2">
    <name type="scientific">Puccinia coronata f. sp. avenae</name>
    <dbReference type="NCBI Taxonomy" id="200324"/>
    <lineage>
        <taxon>Eukaryota</taxon>
        <taxon>Fungi</taxon>
        <taxon>Dikarya</taxon>
        <taxon>Basidiomycota</taxon>
        <taxon>Pucciniomycotina</taxon>
        <taxon>Pucciniomycetes</taxon>
        <taxon>Pucciniales</taxon>
        <taxon>Pucciniaceae</taxon>
        <taxon>Puccinia</taxon>
    </lineage>
</organism>
<accession>A0A2N5RTJ1</accession>
<proteinExistence type="predicted"/>
<dbReference type="AlphaFoldDB" id="A0A2N5RTJ1"/>
<comment type="caution">
    <text evidence="1">The sequence shown here is derived from an EMBL/GenBank/DDBJ whole genome shotgun (WGS) entry which is preliminary data.</text>
</comment>
<protein>
    <submittedName>
        <fullName evidence="1">Uncharacterized protein</fullName>
    </submittedName>
</protein>
<reference evidence="1 2" key="1">
    <citation type="submission" date="2017-11" db="EMBL/GenBank/DDBJ databases">
        <title>De novo assembly and phasing of dikaryotic genomes from two isolates of Puccinia coronata f. sp. avenae, the causal agent of oat crown rust.</title>
        <authorList>
            <person name="Miller M.E."/>
            <person name="Zhang Y."/>
            <person name="Omidvar V."/>
            <person name="Sperschneider J."/>
            <person name="Schwessinger B."/>
            <person name="Raley C."/>
            <person name="Palmer J.M."/>
            <person name="Garnica D."/>
            <person name="Upadhyaya N."/>
            <person name="Rathjen J."/>
            <person name="Taylor J.M."/>
            <person name="Park R.F."/>
            <person name="Dodds P.N."/>
            <person name="Hirsch C.D."/>
            <person name="Kianian S.F."/>
            <person name="Figueroa M."/>
        </authorList>
    </citation>
    <scope>NUCLEOTIDE SEQUENCE [LARGE SCALE GENOMIC DNA]</scope>
    <source>
        <strain evidence="1">12SD80</strain>
    </source>
</reference>
<dbReference type="Proteomes" id="UP000235392">
    <property type="component" value="Unassembled WGS sequence"/>
</dbReference>
<evidence type="ECO:0000313" key="1">
    <source>
        <dbReference type="EMBL" id="PLW04320.1"/>
    </source>
</evidence>
<evidence type="ECO:0000313" key="2">
    <source>
        <dbReference type="Proteomes" id="UP000235392"/>
    </source>
</evidence>
<feature type="non-terminal residue" evidence="1">
    <location>
        <position position="68"/>
    </location>
</feature>
<dbReference type="EMBL" id="PGCI01001634">
    <property type="protein sequence ID" value="PLW04320.1"/>
    <property type="molecule type" value="Genomic_DNA"/>
</dbReference>
<name>A0A2N5RTJ1_9BASI</name>
<gene>
    <name evidence="1" type="ORF">PCASD_26784</name>
</gene>